<feature type="transmembrane region" description="Helical" evidence="1">
    <location>
        <begin position="12"/>
        <end position="35"/>
    </location>
</feature>
<accession>A0A8S5TFL4</accession>
<organism evidence="2">
    <name type="scientific">Phage sp. ctL4h4</name>
    <dbReference type="NCBI Taxonomy" id="2828005"/>
    <lineage>
        <taxon>Viruses</taxon>
    </lineage>
</organism>
<reference evidence="2" key="1">
    <citation type="journal article" date="2021" name="Proc. Natl. Acad. Sci. U.S.A.">
        <title>A Catalog of Tens of Thousands of Viruses from Human Metagenomes Reveals Hidden Associations with Chronic Diseases.</title>
        <authorList>
            <person name="Tisza M.J."/>
            <person name="Buck C.B."/>
        </authorList>
    </citation>
    <scope>NUCLEOTIDE SEQUENCE</scope>
    <source>
        <strain evidence="2">CtL4h4</strain>
    </source>
</reference>
<name>A0A8S5TFL4_9VIRU</name>
<dbReference type="EMBL" id="BK032819">
    <property type="protein sequence ID" value="DAF62054.1"/>
    <property type="molecule type" value="Genomic_DNA"/>
</dbReference>
<keyword evidence="1" id="KW-0812">Transmembrane</keyword>
<keyword evidence="1" id="KW-0472">Membrane</keyword>
<evidence type="ECO:0000313" key="2">
    <source>
        <dbReference type="EMBL" id="DAF62054.1"/>
    </source>
</evidence>
<sequence length="39" mass="4282">MRKLISNIIDQFISIVTLTIIIVSAIALVTCFIGMCLTI</sequence>
<evidence type="ECO:0000256" key="1">
    <source>
        <dbReference type="SAM" id="Phobius"/>
    </source>
</evidence>
<keyword evidence="1" id="KW-1133">Transmembrane helix</keyword>
<protein>
    <submittedName>
        <fullName evidence="2">Uncharacterized protein</fullName>
    </submittedName>
</protein>
<proteinExistence type="predicted"/>